<evidence type="ECO:0000313" key="2">
    <source>
        <dbReference type="EMBL" id="MFC6633605.1"/>
    </source>
</evidence>
<keyword evidence="3" id="KW-1185">Reference proteome</keyword>
<evidence type="ECO:0008006" key="4">
    <source>
        <dbReference type="Google" id="ProtNLM"/>
    </source>
</evidence>
<evidence type="ECO:0000313" key="3">
    <source>
        <dbReference type="Proteomes" id="UP001596425"/>
    </source>
</evidence>
<evidence type="ECO:0000256" key="1">
    <source>
        <dbReference type="SAM" id="MobiDB-lite"/>
    </source>
</evidence>
<protein>
    <recommendedName>
        <fullName evidence="4">DUF2946 domain-containing protein</fullName>
    </recommendedName>
</protein>
<accession>A0ABW1YLQ0</accession>
<proteinExistence type="predicted"/>
<dbReference type="EMBL" id="JBHSVR010000001">
    <property type="protein sequence ID" value="MFC6633605.1"/>
    <property type="molecule type" value="Genomic_DNA"/>
</dbReference>
<organism evidence="2 3">
    <name type="scientific">Microbulbifer taiwanensis</name>
    <dbReference type="NCBI Taxonomy" id="986746"/>
    <lineage>
        <taxon>Bacteria</taxon>
        <taxon>Pseudomonadati</taxon>
        <taxon>Pseudomonadota</taxon>
        <taxon>Gammaproteobacteria</taxon>
        <taxon>Cellvibrionales</taxon>
        <taxon>Microbulbiferaceae</taxon>
        <taxon>Microbulbifer</taxon>
    </lineage>
</organism>
<sequence length="148" mass="15785">MAQRKRHRYRCYARLSRWQAALLLCLFLAVRGLVPAGFMPAPFTAGTPYGLCHGDGRSALLLNALAQWEHAHHGHSGDHNHDALTAQTFADNHCSFSAGTGIATAPALALPPFSASGNRAPAANTLAPTRQRSYLLPPTRAPPASHSA</sequence>
<comment type="caution">
    <text evidence="2">The sequence shown here is derived from an EMBL/GenBank/DDBJ whole genome shotgun (WGS) entry which is preliminary data.</text>
</comment>
<feature type="region of interest" description="Disordered" evidence="1">
    <location>
        <begin position="119"/>
        <end position="148"/>
    </location>
</feature>
<dbReference type="RefSeq" id="WP_193192827.1">
    <property type="nucleotide sequence ID" value="NZ_JACZFR010000035.1"/>
</dbReference>
<gene>
    <name evidence="2" type="ORF">ACFQBM_09950</name>
</gene>
<dbReference type="Proteomes" id="UP001596425">
    <property type="component" value="Unassembled WGS sequence"/>
</dbReference>
<name>A0ABW1YLQ0_9GAMM</name>
<reference evidence="3" key="1">
    <citation type="journal article" date="2019" name="Int. J. Syst. Evol. Microbiol.">
        <title>The Global Catalogue of Microorganisms (GCM) 10K type strain sequencing project: providing services to taxonomists for standard genome sequencing and annotation.</title>
        <authorList>
            <consortium name="The Broad Institute Genomics Platform"/>
            <consortium name="The Broad Institute Genome Sequencing Center for Infectious Disease"/>
            <person name="Wu L."/>
            <person name="Ma J."/>
        </authorList>
    </citation>
    <scope>NUCLEOTIDE SEQUENCE [LARGE SCALE GENOMIC DNA]</scope>
    <source>
        <strain evidence="3">CGMCC 1.13718</strain>
    </source>
</reference>